<dbReference type="GO" id="GO:0042302">
    <property type="term" value="F:structural constituent of cuticle"/>
    <property type="evidence" value="ECO:0007669"/>
    <property type="project" value="UniProtKB-UniRule"/>
</dbReference>
<dbReference type="InterPro" id="IPR031311">
    <property type="entry name" value="CHIT_BIND_RR_consensus"/>
</dbReference>
<dbReference type="PANTHER" id="PTHR12236">
    <property type="entry name" value="STRUCTURAL CONTITUENT OF CUTICLE"/>
    <property type="match status" value="1"/>
</dbReference>
<sequence length="169" mass="17992">MKIVIVAAFFAAVAAQSYPEPAYKTPESYPPQPYSFDWAVNDAPSYNNYGHSEKSDGNVVTGSYRVQLPDGRMQIVNYRADSNGYVADVKYEGEAKYPEYKAPAGPAYQPPAPAAPAYRAPAAAPAYRAPPTAAPAYRAPAPTAASAYRAPAPTAAPAYKPIVPLAYRG</sequence>
<keyword evidence="3" id="KW-0732">Signal</keyword>
<dbReference type="Proteomes" id="UP000000305">
    <property type="component" value="Unassembled WGS sequence"/>
</dbReference>
<feature type="signal peptide" evidence="3">
    <location>
        <begin position="1"/>
        <end position="15"/>
    </location>
</feature>
<dbReference type="GO" id="GO:0031012">
    <property type="term" value="C:extracellular matrix"/>
    <property type="evidence" value="ECO:0000318"/>
    <property type="project" value="GO_Central"/>
</dbReference>
<dbReference type="InterPro" id="IPR051217">
    <property type="entry name" value="Insect_Cuticle_Struc_Prot"/>
</dbReference>
<dbReference type="InterPro" id="IPR000618">
    <property type="entry name" value="Insect_cuticle"/>
</dbReference>
<dbReference type="AlphaFoldDB" id="E9GA41"/>
<evidence type="ECO:0000313" key="5">
    <source>
        <dbReference type="Proteomes" id="UP000000305"/>
    </source>
</evidence>
<evidence type="ECO:0000313" key="4">
    <source>
        <dbReference type="EMBL" id="EFX83673.1"/>
    </source>
</evidence>
<feature type="chain" id="PRO_5013220556" description="Cuticle protein" evidence="3">
    <location>
        <begin position="16"/>
        <end position="169"/>
    </location>
</feature>
<evidence type="ECO:0000256" key="2">
    <source>
        <dbReference type="PROSITE-ProRule" id="PRU00497"/>
    </source>
</evidence>
<keyword evidence="1 2" id="KW-0193">Cuticle</keyword>
<evidence type="ECO:0000256" key="1">
    <source>
        <dbReference type="ARBA" id="ARBA00022460"/>
    </source>
</evidence>
<dbReference type="PANTHER" id="PTHR12236:SF79">
    <property type="entry name" value="CUTICULAR PROTEIN 50CB-RELATED"/>
    <property type="match status" value="1"/>
</dbReference>
<dbReference type="InParanoid" id="E9GA41"/>
<organism evidence="4 5">
    <name type="scientific">Daphnia pulex</name>
    <name type="common">Water flea</name>
    <dbReference type="NCBI Taxonomy" id="6669"/>
    <lineage>
        <taxon>Eukaryota</taxon>
        <taxon>Metazoa</taxon>
        <taxon>Ecdysozoa</taxon>
        <taxon>Arthropoda</taxon>
        <taxon>Crustacea</taxon>
        <taxon>Branchiopoda</taxon>
        <taxon>Diplostraca</taxon>
        <taxon>Cladocera</taxon>
        <taxon>Anomopoda</taxon>
        <taxon>Daphniidae</taxon>
        <taxon>Daphnia</taxon>
    </lineage>
</organism>
<dbReference type="OrthoDB" id="6370668at2759"/>
<gene>
    <name evidence="4" type="ORF">DAPPUDRAFT_100340</name>
</gene>
<evidence type="ECO:0008006" key="6">
    <source>
        <dbReference type="Google" id="ProtNLM"/>
    </source>
</evidence>
<dbReference type="HOGENOM" id="CLU_075165_4_0_1"/>
<dbReference type="PROSITE" id="PS00233">
    <property type="entry name" value="CHIT_BIND_RR_1"/>
    <property type="match status" value="1"/>
</dbReference>
<dbReference type="PhylomeDB" id="E9GA41"/>
<dbReference type="PROSITE" id="PS51155">
    <property type="entry name" value="CHIT_BIND_RR_2"/>
    <property type="match status" value="1"/>
</dbReference>
<dbReference type="FunCoup" id="E9GA41">
    <property type="interactions" value="159"/>
</dbReference>
<dbReference type="STRING" id="6669.E9GA41"/>
<dbReference type="KEGG" id="dpx:DAPPUDRAFT_100340"/>
<name>E9GA41_DAPPU</name>
<proteinExistence type="predicted"/>
<dbReference type="Pfam" id="PF00379">
    <property type="entry name" value="Chitin_bind_4"/>
    <property type="match status" value="1"/>
</dbReference>
<dbReference type="EMBL" id="GL732536">
    <property type="protein sequence ID" value="EFX83673.1"/>
    <property type="molecule type" value="Genomic_DNA"/>
</dbReference>
<evidence type="ECO:0000256" key="3">
    <source>
        <dbReference type="SAM" id="SignalP"/>
    </source>
</evidence>
<reference evidence="4 5" key="1">
    <citation type="journal article" date="2011" name="Science">
        <title>The ecoresponsive genome of Daphnia pulex.</title>
        <authorList>
            <person name="Colbourne J.K."/>
            <person name="Pfrender M.E."/>
            <person name="Gilbert D."/>
            <person name="Thomas W.K."/>
            <person name="Tucker A."/>
            <person name="Oakley T.H."/>
            <person name="Tokishita S."/>
            <person name="Aerts A."/>
            <person name="Arnold G.J."/>
            <person name="Basu M.K."/>
            <person name="Bauer D.J."/>
            <person name="Caceres C.E."/>
            <person name="Carmel L."/>
            <person name="Casola C."/>
            <person name="Choi J.H."/>
            <person name="Detter J.C."/>
            <person name="Dong Q."/>
            <person name="Dusheyko S."/>
            <person name="Eads B.D."/>
            <person name="Frohlich T."/>
            <person name="Geiler-Samerotte K.A."/>
            <person name="Gerlach D."/>
            <person name="Hatcher P."/>
            <person name="Jogdeo S."/>
            <person name="Krijgsveld J."/>
            <person name="Kriventseva E.V."/>
            <person name="Kultz D."/>
            <person name="Laforsch C."/>
            <person name="Lindquist E."/>
            <person name="Lopez J."/>
            <person name="Manak J.R."/>
            <person name="Muller J."/>
            <person name="Pangilinan J."/>
            <person name="Patwardhan R.P."/>
            <person name="Pitluck S."/>
            <person name="Pritham E.J."/>
            <person name="Rechtsteiner A."/>
            <person name="Rho M."/>
            <person name="Rogozin I.B."/>
            <person name="Sakarya O."/>
            <person name="Salamov A."/>
            <person name="Schaack S."/>
            <person name="Shapiro H."/>
            <person name="Shiga Y."/>
            <person name="Skalitzky C."/>
            <person name="Smith Z."/>
            <person name="Souvorov A."/>
            <person name="Sung W."/>
            <person name="Tang Z."/>
            <person name="Tsuchiya D."/>
            <person name="Tu H."/>
            <person name="Vos H."/>
            <person name="Wang M."/>
            <person name="Wolf Y.I."/>
            <person name="Yamagata H."/>
            <person name="Yamada T."/>
            <person name="Ye Y."/>
            <person name="Shaw J.R."/>
            <person name="Andrews J."/>
            <person name="Crease T.J."/>
            <person name="Tang H."/>
            <person name="Lucas S.M."/>
            <person name="Robertson H.M."/>
            <person name="Bork P."/>
            <person name="Koonin E.V."/>
            <person name="Zdobnov E.M."/>
            <person name="Grigoriev I.V."/>
            <person name="Lynch M."/>
            <person name="Boore J.L."/>
        </authorList>
    </citation>
    <scope>NUCLEOTIDE SEQUENCE [LARGE SCALE GENOMIC DNA]</scope>
</reference>
<protein>
    <recommendedName>
        <fullName evidence="6">Cuticle protein</fullName>
    </recommendedName>
</protein>
<keyword evidence="5" id="KW-1185">Reference proteome</keyword>
<accession>E9GA41</accession>